<dbReference type="AlphaFoldDB" id="A0A0A9AXY5"/>
<reference evidence="1" key="2">
    <citation type="journal article" date="2015" name="Data Brief">
        <title>Shoot transcriptome of the giant reed, Arundo donax.</title>
        <authorList>
            <person name="Barrero R.A."/>
            <person name="Guerrero F.D."/>
            <person name="Moolhuijzen P."/>
            <person name="Goolsby J.A."/>
            <person name="Tidwell J."/>
            <person name="Bellgard S.E."/>
            <person name="Bellgard M.I."/>
        </authorList>
    </citation>
    <scope>NUCLEOTIDE SEQUENCE</scope>
    <source>
        <tissue evidence="1">Shoot tissue taken approximately 20 cm above the soil surface</tissue>
    </source>
</reference>
<accession>A0A0A9AXY5</accession>
<name>A0A0A9AXY5_ARUDO</name>
<evidence type="ECO:0000313" key="1">
    <source>
        <dbReference type="EMBL" id="JAD51947.1"/>
    </source>
</evidence>
<proteinExistence type="predicted"/>
<protein>
    <submittedName>
        <fullName evidence="1">Uncharacterized protein</fullName>
    </submittedName>
</protein>
<sequence>MYAQRLPTRTQHHTPTSFCQLLFCVLVKCVVSTGP</sequence>
<organism evidence="1">
    <name type="scientific">Arundo donax</name>
    <name type="common">Giant reed</name>
    <name type="synonym">Donax arundinaceus</name>
    <dbReference type="NCBI Taxonomy" id="35708"/>
    <lineage>
        <taxon>Eukaryota</taxon>
        <taxon>Viridiplantae</taxon>
        <taxon>Streptophyta</taxon>
        <taxon>Embryophyta</taxon>
        <taxon>Tracheophyta</taxon>
        <taxon>Spermatophyta</taxon>
        <taxon>Magnoliopsida</taxon>
        <taxon>Liliopsida</taxon>
        <taxon>Poales</taxon>
        <taxon>Poaceae</taxon>
        <taxon>PACMAD clade</taxon>
        <taxon>Arundinoideae</taxon>
        <taxon>Arundineae</taxon>
        <taxon>Arundo</taxon>
    </lineage>
</organism>
<dbReference type="EMBL" id="GBRH01245948">
    <property type="protein sequence ID" value="JAD51947.1"/>
    <property type="molecule type" value="Transcribed_RNA"/>
</dbReference>
<reference evidence="1" key="1">
    <citation type="submission" date="2014-09" db="EMBL/GenBank/DDBJ databases">
        <authorList>
            <person name="Magalhaes I.L.F."/>
            <person name="Oliveira U."/>
            <person name="Santos F.R."/>
            <person name="Vidigal T.H.D.A."/>
            <person name="Brescovit A.D."/>
            <person name="Santos A.J."/>
        </authorList>
    </citation>
    <scope>NUCLEOTIDE SEQUENCE</scope>
    <source>
        <tissue evidence="1">Shoot tissue taken approximately 20 cm above the soil surface</tissue>
    </source>
</reference>